<name>A0A0H5QNS9_9EUKA</name>
<dbReference type="EMBL" id="HACM01003231">
    <property type="protein sequence ID" value="CRZ03673.1"/>
    <property type="molecule type" value="Transcribed_RNA"/>
</dbReference>
<sequence>AVLIAIENCLQNSANCFPDYQDKLKSKSTEIAQSILDDNDENLMLCLLYGHLNERNQRRLLSMTPTGSKLLLPKWVANILSLTSLVFRSAQAYRYHVPVLTLFWNASMKLLELYGANKKGEARQEQK</sequence>
<evidence type="ECO:0000313" key="1">
    <source>
        <dbReference type="EMBL" id="CRZ03673.1"/>
    </source>
</evidence>
<dbReference type="AlphaFoldDB" id="A0A0H5QNS9"/>
<feature type="non-terminal residue" evidence="1">
    <location>
        <position position="1"/>
    </location>
</feature>
<reference evidence="1" key="1">
    <citation type="submission" date="2015-04" db="EMBL/GenBank/DDBJ databases">
        <title>The genome sequence of the plant pathogenic Rhizarian Plasmodiophora brassicae reveals insights in its biotrophic life cycle and the origin of chitin synthesis.</title>
        <authorList>
            <person name="Schwelm A."/>
            <person name="Fogelqvist J."/>
            <person name="Knaust A."/>
            <person name="Julke S."/>
            <person name="Lilja T."/>
            <person name="Dhandapani V."/>
            <person name="Bonilla-Rosso G."/>
            <person name="Karlsson M."/>
            <person name="Shevchenko A."/>
            <person name="Choi S.R."/>
            <person name="Kim H.G."/>
            <person name="Park J.Y."/>
            <person name="Lim Y.P."/>
            <person name="Ludwig-Muller J."/>
            <person name="Dixelius C."/>
        </authorList>
    </citation>
    <scope>NUCLEOTIDE SEQUENCE</scope>
    <source>
        <tissue evidence="1">Potato root galls</tissue>
    </source>
</reference>
<accession>A0A0H5QNS9</accession>
<protein>
    <submittedName>
        <fullName evidence="1">Uncharacterized protein</fullName>
    </submittedName>
</protein>
<organism evidence="1">
    <name type="scientific">Spongospora subterranea</name>
    <dbReference type="NCBI Taxonomy" id="70186"/>
    <lineage>
        <taxon>Eukaryota</taxon>
        <taxon>Sar</taxon>
        <taxon>Rhizaria</taxon>
        <taxon>Endomyxa</taxon>
        <taxon>Phytomyxea</taxon>
        <taxon>Plasmodiophorida</taxon>
        <taxon>Plasmodiophoridae</taxon>
        <taxon>Spongospora</taxon>
    </lineage>
</organism>
<proteinExistence type="predicted"/>